<keyword evidence="2" id="KW-1185">Reference proteome</keyword>
<sequence length="114" mass="12901">MLWCNMVWLDQDDLLENIQADDSEQSVLVDSDTKKKLRSCQFLCQLCRITCVVNGIRIGITAVHKPPPIPKNDFVEDIDNYLETNALGGDKNFELLDGDKNMDLLNIDDSTITI</sequence>
<reference evidence="1 2" key="1">
    <citation type="journal article" date="2021" name="BMC Biol.">
        <title>Horizontally acquired antibacterial genes associated with adaptive radiation of ladybird beetles.</title>
        <authorList>
            <person name="Li H.S."/>
            <person name="Tang X.F."/>
            <person name="Huang Y.H."/>
            <person name="Xu Z.Y."/>
            <person name="Chen M.L."/>
            <person name="Du X.Y."/>
            <person name="Qiu B.Y."/>
            <person name="Chen P.T."/>
            <person name="Zhang W."/>
            <person name="Slipinski A."/>
            <person name="Escalona H.E."/>
            <person name="Waterhouse R.M."/>
            <person name="Zwick A."/>
            <person name="Pang H."/>
        </authorList>
    </citation>
    <scope>NUCLEOTIDE SEQUENCE [LARGE SCALE GENOMIC DNA]</scope>
    <source>
        <strain evidence="1">SYSU2018</strain>
    </source>
</reference>
<gene>
    <name evidence="1" type="ORF">HHI36_004203</name>
</gene>
<name>A0ABD2NQI4_9CUCU</name>
<dbReference type="EMBL" id="JABFTP020000144">
    <property type="protein sequence ID" value="KAL3280978.1"/>
    <property type="molecule type" value="Genomic_DNA"/>
</dbReference>
<dbReference type="Proteomes" id="UP001516400">
    <property type="component" value="Unassembled WGS sequence"/>
</dbReference>
<comment type="caution">
    <text evidence="1">The sequence shown here is derived from an EMBL/GenBank/DDBJ whole genome shotgun (WGS) entry which is preliminary data.</text>
</comment>
<organism evidence="1 2">
    <name type="scientific">Cryptolaemus montrouzieri</name>
    <dbReference type="NCBI Taxonomy" id="559131"/>
    <lineage>
        <taxon>Eukaryota</taxon>
        <taxon>Metazoa</taxon>
        <taxon>Ecdysozoa</taxon>
        <taxon>Arthropoda</taxon>
        <taxon>Hexapoda</taxon>
        <taxon>Insecta</taxon>
        <taxon>Pterygota</taxon>
        <taxon>Neoptera</taxon>
        <taxon>Endopterygota</taxon>
        <taxon>Coleoptera</taxon>
        <taxon>Polyphaga</taxon>
        <taxon>Cucujiformia</taxon>
        <taxon>Coccinelloidea</taxon>
        <taxon>Coccinellidae</taxon>
        <taxon>Scymninae</taxon>
        <taxon>Scymnini</taxon>
        <taxon>Cryptolaemus</taxon>
    </lineage>
</organism>
<proteinExistence type="predicted"/>
<protein>
    <submittedName>
        <fullName evidence="1">Uncharacterized protein</fullName>
    </submittedName>
</protein>
<dbReference type="AlphaFoldDB" id="A0ABD2NQI4"/>
<accession>A0ABD2NQI4</accession>
<evidence type="ECO:0000313" key="1">
    <source>
        <dbReference type="EMBL" id="KAL3280978.1"/>
    </source>
</evidence>
<evidence type="ECO:0000313" key="2">
    <source>
        <dbReference type="Proteomes" id="UP001516400"/>
    </source>
</evidence>